<dbReference type="Pfam" id="PF01841">
    <property type="entry name" value="Transglut_core"/>
    <property type="match status" value="1"/>
</dbReference>
<gene>
    <name evidence="4" type="ORF">US53_C0013G0021</name>
</gene>
<dbReference type="InterPro" id="IPR002931">
    <property type="entry name" value="Transglutaminase-like"/>
</dbReference>
<feature type="transmembrane region" description="Helical" evidence="1">
    <location>
        <begin position="577"/>
        <end position="597"/>
    </location>
</feature>
<evidence type="ECO:0000256" key="2">
    <source>
        <dbReference type="SAM" id="SignalP"/>
    </source>
</evidence>
<dbReference type="SMART" id="SM00460">
    <property type="entry name" value="TGc"/>
    <property type="match status" value="1"/>
</dbReference>
<dbReference type="AlphaFoldDB" id="A0A0G0H6B5"/>
<evidence type="ECO:0000256" key="1">
    <source>
        <dbReference type="SAM" id="Phobius"/>
    </source>
</evidence>
<evidence type="ECO:0000259" key="3">
    <source>
        <dbReference type="SMART" id="SM00460"/>
    </source>
</evidence>
<protein>
    <recommendedName>
        <fullName evidence="3">Transglutaminase-like domain-containing protein</fullName>
    </recommendedName>
</protein>
<evidence type="ECO:0000313" key="5">
    <source>
        <dbReference type="Proteomes" id="UP000034591"/>
    </source>
</evidence>
<keyword evidence="1" id="KW-0812">Transmembrane</keyword>
<proteinExistence type="predicted"/>
<name>A0A0G0H6B5_9BACT</name>
<organism evidence="4 5">
    <name type="scientific">Candidatus Woesebacteria bacterium GW2011_GWA1_37_7</name>
    <dbReference type="NCBI Taxonomy" id="1618545"/>
    <lineage>
        <taxon>Bacteria</taxon>
        <taxon>Candidatus Woeseibacteriota</taxon>
    </lineage>
</organism>
<dbReference type="SUPFAM" id="SSF54001">
    <property type="entry name" value="Cysteine proteinases"/>
    <property type="match status" value="1"/>
</dbReference>
<dbReference type="Proteomes" id="UP000034591">
    <property type="component" value="Unassembled WGS sequence"/>
</dbReference>
<feature type="domain" description="Transglutaminase-like" evidence="3">
    <location>
        <begin position="344"/>
        <end position="416"/>
    </location>
</feature>
<keyword evidence="1" id="KW-1133">Transmembrane helix</keyword>
<feature type="chain" id="PRO_5002532517" description="Transglutaminase-like domain-containing protein" evidence="2">
    <location>
        <begin position="23"/>
        <end position="617"/>
    </location>
</feature>
<accession>A0A0G0H6B5</accession>
<dbReference type="STRING" id="1618545.US53_C0013G0021"/>
<sequence>MQKIIFILAILIFLLLPKQAFASENFNLDMVATYKADSNSIMNINYRIAIENKISEVLMKTYTFKLNNMSANNLKISSSTKITYKIDDSGRDTTIVINFNNPLVGKGVVQTLDINFDETNLITRSGEVWEIAIPRLDINNKYRSYYTSVIVPTSYGEEAYVSPIPQERIVGNDATIYEFTKEDIASYGVSLGFGKFQVYNLELDYHLNNLSWTKQKQSISIPPDTAYQRIYIENINPAPINVFQDRDGNWLAEYLINPKSSLNIKVKGAAQVFSTPRKLFTPEPIAVIENTKPSQYWQSDNDIIKDISNSLKTPEEVFKYVTGNLTYNYSRANPESSRLGALKALKFKDQALCSEFTDLFIALARASGIPAREINGFAQSTDPKLQPVSLLNDILHAWPEYYNSQSKSWTPIDPTWTSTSGGTDYFNKFDLNHITFVIHGSDPSLPYPPGSSFSSTNPKKDINVTLGTLPDIRSAHVNIEIVPKNTFGLLTNKYKVRVSNDGPVAIYQNNLEIKSGLETDEPAQNPEIFYYDSLLPNQTIEHEVKIPFGFLGTKTPENLVVVFGSFEKVYLIDNKKIVITQLLLLFIIIILFILYFLPPKKLLSSSRSLFIKLKKDF</sequence>
<dbReference type="InterPro" id="IPR038765">
    <property type="entry name" value="Papain-like_cys_pep_sf"/>
</dbReference>
<keyword evidence="2" id="KW-0732">Signal</keyword>
<dbReference type="PANTHER" id="PTHR33490:SF6">
    <property type="entry name" value="SLL1049 PROTEIN"/>
    <property type="match status" value="1"/>
</dbReference>
<dbReference type="Gene3D" id="3.10.620.30">
    <property type="match status" value="1"/>
</dbReference>
<keyword evidence="1" id="KW-0472">Membrane</keyword>
<dbReference type="PANTHER" id="PTHR33490">
    <property type="entry name" value="BLR5614 PROTEIN-RELATED"/>
    <property type="match status" value="1"/>
</dbReference>
<comment type="caution">
    <text evidence="4">The sequence shown here is derived from an EMBL/GenBank/DDBJ whole genome shotgun (WGS) entry which is preliminary data.</text>
</comment>
<dbReference type="EMBL" id="LBTI01000013">
    <property type="protein sequence ID" value="KKQ37662.1"/>
    <property type="molecule type" value="Genomic_DNA"/>
</dbReference>
<feature type="signal peptide" evidence="2">
    <location>
        <begin position="1"/>
        <end position="22"/>
    </location>
</feature>
<reference evidence="4 5" key="1">
    <citation type="journal article" date="2015" name="Nature">
        <title>rRNA introns, odd ribosomes, and small enigmatic genomes across a large radiation of phyla.</title>
        <authorList>
            <person name="Brown C.T."/>
            <person name="Hug L.A."/>
            <person name="Thomas B.C."/>
            <person name="Sharon I."/>
            <person name="Castelle C.J."/>
            <person name="Singh A."/>
            <person name="Wilkins M.J."/>
            <person name="Williams K.H."/>
            <person name="Banfield J.F."/>
        </authorList>
    </citation>
    <scope>NUCLEOTIDE SEQUENCE [LARGE SCALE GENOMIC DNA]</scope>
</reference>
<evidence type="ECO:0000313" key="4">
    <source>
        <dbReference type="EMBL" id="KKQ37662.1"/>
    </source>
</evidence>